<evidence type="ECO:0000256" key="2">
    <source>
        <dbReference type="ARBA" id="ARBA00022840"/>
    </source>
</evidence>
<dbReference type="NCBIfam" id="TIGR02350">
    <property type="entry name" value="prok_dnaK"/>
    <property type="match status" value="1"/>
</dbReference>
<dbReference type="SUPFAM" id="SSF100934">
    <property type="entry name" value="Heat shock protein 70kD (HSP70), C-terminal subdomain"/>
    <property type="match status" value="1"/>
</dbReference>
<dbReference type="Gene3D" id="2.60.34.10">
    <property type="entry name" value="Substrate Binding Domain Of DNAk, Chain A, domain 1"/>
    <property type="match status" value="1"/>
</dbReference>
<dbReference type="Pfam" id="PF00012">
    <property type="entry name" value="HSP70"/>
    <property type="match status" value="1"/>
</dbReference>
<dbReference type="InterPro" id="IPR029047">
    <property type="entry name" value="HSP70_peptide-bd_sf"/>
</dbReference>
<dbReference type="InterPro" id="IPR043129">
    <property type="entry name" value="ATPase_NBD"/>
</dbReference>
<dbReference type="Gene3D" id="3.30.420.40">
    <property type="match status" value="2"/>
</dbReference>
<dbReference type="SUPFAM" id="SSF100920">
    <property type="entry name" value="Heat shock protein 70kD (HSP70), peptide-binding domain"/>
    <property type="match status" value="1"/>
</dbReference>
<keyword evidence="2 3" id="KW-0067">ATP-binding</keyword>
<dbReference type="EMBL" id="BRYB01000909">
    <property type="protein sequence ID" value="GMI40110.1"/>
    <property type="molecule type" value="Genomic_DNA"/>
</dbReference>
<protein>
    <recommendedName>
        <fullName evidence="8">Heat shock protein 70</fullName>
    </recommendedName>
</protein>
<keyword evidence="7" id="KW-1185">Reference proteome</keyword>
<organism evidence="6 7">
    <name type="scientific">Tetraparma gracilis</name>
    <dbReference type="NCBI Taxonomy" id="2962635"/>
    <lineage>
        <taxon>Eukaryota</taxon>
        <taxon>Sar</taxon>
        <taxon>Stramenopiles</taxon>
        <taxon>Ochrophyta</taxon>
        <taxon>Bolidophyceae</taxon>
        <taxon>Parmales</taxon>
        <taxon>Triparmaceae</taxon>
        <taxon>Tetraparma</taxon>
    </lineage>
</organism>
<dbReference type="InterPro" id="IPR018181">
    <property type="entry name" value="Heat_shock_70_CS"/>
</dbReference>
<dbReference type="InterPro" id="IPR012725">
    <property type="entry name" value="Chaperone_DnaK"/>
</dbReference>
<sequence length="601" mass="64544">MISPSVVAFPEDGSRLVGMSAKRQAVTNPENTLYAVKRLIGRSMSDAAVKTIDDLTPYTIVKAPTSDDAWVEARGEKFSPSQIGSMVLGKMKETAEGFLGRSVSKAVVTVPAYFNDSQRQATKDAGKIAGLDVLRIINEPTAAALAYGMDKADGKMIVVFDLGGGTFDVSILEISSGVFEVKSTNGDTMLGGEDFDEVLLAHLLKDFKKSSGIDLSGDNLAMQRLREAAEKAKRELDGLAQTDVSLPFITADATGPKHMNAKITRAEFERLVSPLIERTIAPCKNCIKDADVAKTEIHEVLLVGGMSRMPQVQETVENFFGRKPSKGVNPDEVVAMGAAIQGGVLKGDVKDILLLDVTPLSLGIETLGGVFTRLINRNTTIPTKKQQTFSTAVDNQPQVQIKCLQGEREMAADNKLMGQFDLTDIPPAPRGVPQIEVSFDIDADGILNVSAKDKGTGKEQNIVIQSSGGLSDSDIENMVRDAESNAEADAKRKEGIELKNEIDSMSYSTEKTLKEHADKIPEDVKAEVETAIKEANEAKEGDDVDLIKEKKEALTAATSKIGQAIYGQGQGAEGGAEGAAGEEKKDDTVDAEFEDKKEEKK</sequence>
<dbReference type="NCBIfam" id="NF001413">
    <property type="entry name" value="PRK00290.1"/>
    <property type="match status" value="1"/>
</dbReference>
<dbReference type="PROSITE" id="PS01036">
    <property type="entry name" value="HSP70_3"/>
    <property type="match status" value="1"/>
</dbReference>
<dbReference type="Proteomes" id="UP001165060">
    <property type="component" value="Unassembled WGS sequence"/>
</dbReference>
<evidence type="ECO:0000256" key="4">
    <source>
        <dbReference type="SAM" id="Coils"/>
    </source>
</evidence>
<dbReference type="InterPro" id="IPR013126">
    <property type="entry name" value="Hsp_70_fam"/>
</dbReference>
<accession>A0ABQ6N5I8</accession>
<dbReference type="PROSITE" id="PS00329">
    <property type="entry name" value="HSP70_2"/>
    <property type="match status" value="1"/>
</dbReference>
<proteinExistence type="inferred from homology"/>
<feature type="region of interest" description="Disordered" evidence="5">
    <location>
        <begin position="565"/>
        <end position="601"/>
    </location>
</feature>
<evidence type="ECO:0000313" key="7">
    <source>
        <dbReference type="Proteomes" id="UP001165060"/>
    </source>
</evidence>
<dbReference type="HAMAP" id="MF_00332">
    <property type="entry name" value="DnaK"/>
    <property type="match status" value="1"/>
</dbReference>
<dbReference type="PRINTS" id="PR00301">
    <property type="entry name" value="HEATSHOCK70"/>
</dbReference>
<dbReference type="Gene3D" id="1.20.1270.10">
    <property type="match status" value="1"/>
</dbReference>
<evidence type="ECO:0000256" key="3">
    <source>
        <dbReference type="RuleBase" id="RU003322"/>
    </source>
</evidence>
<dbReference type="Gene3D" id="3.90.640.10">
    <property type="entry name" value="Actin, Chain A, domain 4"/>
    <property type="match status" value="1"/>
</dbReference>
<evidence type="ECO:0000256" key="5">
    <source>
        <dbReference type="SAM" id="MobiDB-lite"/>
    </source>
</evidence>
<keyword evidence="1 3" id="KW-0547">Nucleotide-binding</keyword>
<evidence type="ECO:0000256" key="1">
    <source>
        <dbReference type="ARBA" id="ARBA00022741"/>
    </source>
</evidence>
<comment type="caution">
    <text evidence="6">The sequence shown here is derived from an EMBL/GenBank/DDBJ whole genome shotgun (WGS) entry which is preliminary data.</text>
</comment>
<comment type="similarity">
    <text evidence="3">Belongs to the heat shock protein 70 family.</text>
</comment>
<feature type="compositionally biased region" description="Basic and acidic residues" evidence="5">
    <location>
        <begin position="581"/>
        <end position="601"/>
    </location>
</feature>
<reference evidence="6 7" key="1">
    <citation type="journal article" date="2023" name="Commun. Biol.">
        <title>Genome analysis of Parmales, the sister group of diatoms, reveals the evolutionary specialization of diatoms from phago-mixotrophs to photoautotrophs.</title>
        <authorList>
            <person name="Ban H."/>
            <person name="Sato S."/>
            <person name="Yoshikawa S."/>
            <person name="Yamada K."/>
            <person name="Nakamura Y."/>
            <person name="Ichinomiya M."/>
            <person name="Sato N."/>
            <person name="Blanc-Mathieu R."/>
            <person name="Endo H."/>
            <person name="Kuwata A."/>
            <person name="Ogata H."/>
        </authorList>
    </citation>
    <scope>NUCLEOTIDE SEQUENCE [LARGE SCALE GENOMIC DNA]</scope>
</reference>
<dbReference type="InterPro" id="IPR029048">
    <property type="entry name" value="HSP70_C_sf"/>
</dbReference>
<feature type="coiled-coil region" evidence="4">
    <location>
        <begin position="215"/>
        <end position="242"/>
    </location>
</feature>
<gene>
    <name evidence="6" type="ORF">TeGR_g4592</name>
</gene>
<keyword evidence="4" id="KW-0175">Coiled coil</keyword>
<evidence type="ECO:0008006" key="8">
    <source>
        <dbReference type="Google" id="ProtNLM"/>
    </source>
</evidence>
<dbReference type="PANTHER" id="PTHR19375">
    <property type="entry name" value="HEAT SHOCK PROTEIN 70KDA"/>
    <property type="match status" value="1"/>
</dbReference>
<feature type="compositionally biased region" description="Gly residues" evidence="5">
    <location>
        <begin position="568"/>
        <end position="578"/>
    </location>
</feature>
<evidence type="ECO:0000313" key="6">
    <source>
        <dbReference type="EMBL" id="GMI40110.1"/>
    </source>
</evidence>
<name>A0ABQ6N5I8_9STRA</name>
<dbReference type="SUPFAM" id="SSF53067">
    <property type="entry name" value="Actin-like ATPase domain"/>
    <property type="match status" value="2"/>
</dbReference>